<dbReference type="EMBL" id="BHGK01000001">
    <property type="protein sequence ID" value="GCA66038.1"/>
    <property type="molecule type" value="Genomic_DNA"/>
</dbReference>
<dbReference type="InterPro" id="IPR009270">
    <property type="entry name" value="DUF927"/>
</dbReference>
<keyword evidence="1" id="KW-0472">Membrane</keyword>
<name>A0A391P5H9_9FIRM</name>
<keyword evidence="1" id="KW-0812">Transmembrane</keyword>
<feature type="domain" description="DUF927" evidence="2">
    <location>
        <begin position="102"/>
        <end position="371"/>
    </location>
</feature>
<sequence>MQPLSKYDRKTILAEEVFIEIFEQEDEIKKAQMLLSFQDRAKELGVKSQFDMLVRAYRRVEKESKAQRRTQNSLLENWTNFTGKYEAMKCGSWIASDDGIHTFNKDYTNEVIVCYHPILPIGRLKNLETGEEQIRLAYKRNHKWTEITISKDMITSASKIVQLSKLGVSVTSENAKLLVKYLSDVENLNDDDIPVQKSTSKLGWIGQDFIPYDTDIIFDGDMQFKQLYESIGCYGNKQMWMDHVLELRKSGRMEIKFFLAASFASVLVGMTGALPFIVDLWGETEGGKSVAMMLAASIWANPADSMYIGDFKTTDVQLEVRSDLLNHLPLMLDDSSKVSARIRDNFEGVVYDLCSGKGKSRSNRELGIRKESRWKNAILTNGERPLSSYVTQGGAINRILEVECKEKVFQDPQYTAELLKKNYGFAGKRFIRILKEMGVDEIKEMQQKIQKEIYRDDAMQKQSIALSVILTADKIATEHIFHDGQYIDLEDARSLLASQSEVSEHERCYRYLIDKISMNHQRFDPAVNMEQWGVLEDGYAVMHPQAVKDLCRNGEFSYKAFMNWADRQGLIQTDGTNKTKVKKIDGRSVRCVWLKLNEFEDRDGFSPVKIGDEEENVPFEQEELPFK</sequence>
<evidence type="ECO:0000313" key="4">
    <source>
        <dbReference type="EMBL" id="GCA66038.1"/>
    </source>
</evidence>
<reference evidence="5" key="1">
    <citation type="submission" date="2018-09" db="EMBL/GenBank/DDBJ databases">
        <title>Draft Genome Sequence of Mediterraneibacter sp. KCTC 15684.</title>
        <authorList>
            <person name="Kim J.S."/>
            <person name="Han K.I."/>
            <person name="Suh M.K."/>
            <person name="Lee K.C."/>
            <person name="Eom M.K."/>
            <person name="Lee J.H."/>
            <person name="Park S.H."/>
            <person name="Kang S.W."/>
            <person name="Park J.E."/>
            <person name="Oh B.S."/>
            <person name="Yu S.Y."/>
            <person name="Choi S.H."/>
            <person name="Lee D.H."/>
            <person name="Yoon H."/>
            <person name="Kim B."/>
            <person name="Yang S.J."/>
            <person name="Lee J.S."/>
        </authorList>
    </citation>
    <scope>NUCLEOTIDE SEQUENCE [LARGE SCALE GENOMIC DNA]</scope>
    <source>
        <strain evidence="5">KCTC 15684</strain>
    </source>
</reference>
<keyword evidence="1" id="KW-1133">Transmembrane helix</keyword>
<gene>
    <name evidence="4" type="ORF">KGMB01110_04740</name>
</gene>
<proteinExistence type="predicted"/>
<dbReference type="InterPro" id="IPR040538">
    <property type="entry name" value="Cch_HTH"/>
</dbReference>
<evidence type="ECO:0008006" key="6">
    <source>
        <dbReference type="Google" id="ProtNLM"/>
    </source>
</evidence>
<organism evidence="4 5">
    <name type="scientific">Mediterraneibacter butyricigenes</name>
    <dbReference type="NCBI Taxonomy" id="2316025"/>
    <lineage>
        <taxon>Bacteria</taxon>
        <taxon>Bacillati</taxon>
        <taxon>Bacillota</taxon>
        <taxon>Clostridia</taxon>
        <taxon>Lachnospirales</taxon>
        <taxon>Lachnospiraceae</taxon>
        <taxon>Mediterraneibacter</taxon>
    </lineage>
</organism>
<dbReference type="Pfam" id="PF18662">
    <property type="entry name" value="HTH_56"/>
    <property type="match status" value="1"/>
</dbReference>
<comment type="caution">
    <text evidence="4">The sequence shown here is derived from an EMBL/GenBank/DDBJ whole genome shotgun (WGS) entry which is preliminary data.</text>
</comment>
<evidence type="ECO:0000256" key="1">
    <source>
        <dbReference type="SAM" id="Phobius"/>
    </source>
</evidence>
<feature type="transmembrane region" description="Helical" evidence="1">
    <location>
        <begin position="257"/>
        <end position="278"/>
    </location>
</feature>
<dbReference type="AlphaFoldDB" id="A0A391P5H9"/>
<feature type="domain" description="Cch helix turn helix" evidence="3">
    <location>
        <begin position="504"/>
        <end position="597"/>
    </location>
</feature>
<evidence type="ECO:0000259" key="3">
    <source>
        <dbReference type="Pfam" id="PF18662"/>
    </source>
</evidence>
<keyword evidence="5" id="KW-1185">Reference proteome</keyword>
<protein>
    <recommendedName>
        <fullName evidence="6">DUF927 domain-containing protein</fullName>
    </recommendedName>
</protein>
<evidence type="ECO:0000313" key="5">
    <source>
        <dbReference type="Proteomes" id="UP000265643"/>
    </source>
</evidence>
<dbReference type="Proteomes" id="UP000265643">
    <property type="component" value="Unassembled WGS sequence"/>
</dbReference>
<accession>A0A391P5H9</accession>
<evidence type="ECO:0000259" key="2">
    <source>
        <dbReference type="Pfam" id="PF06048"/>
    </source>
</evidence>
<dbReference type="Pfam" id="PF06048">
    <property type="entry name" value="DUF927"/>
    <property type="match status" value="1"/>
</dbReference>
<dbReference type="RefSeq" id="WP_119297442.1">
    <property type="nucleotide sequence ID" value="NZ_BHGK01000001.1"/>
</dbReference>